<dbReference type="InterPro" id="IPR036866">
    <property type="entry name" value="RibonucZ/Hydroxyglut_hydro"/>
</dbReference>
<dbReference type="InterPro" id="IPR001279">
    <property type="entry name" value="Metallo-B-lactamas"/>
</dbReference>
<organism evidence="2 3">
    <name type="scientific">Hymenobacter gelipurpurascens</name>
    <dbReference type="NCBI Taxonomy" id="89968"/>
    <lineage>
        <taxon>Bacteria</taxon>
        <taxon>Pseudomonadati</taxon>
        <taxon>Bacteroidota</taxon>
        <taxon>Cytophagia</taxon>
        <taxon>Cytophagales</taxon>
        <taxon>Hymenobacteraceae</taxon>
        <taxon>Hymenobacter</taxon>
    </lineage>
</organism>
<dbReference type="NCBIfam" id="NF033105">
    <property type="entry name" value="bla_subclass_B3"/>
    <property type="match status" value="1"/>
</dbReference>
<dbReference type="PANTHER" id="PTHR42951:SF17">
    <property type="entry name" value="METALLO-BETA-LACTAMASE DOMAIN-CONTAINING PROTEIN"/>
    <property type="match status" value="1"/>
</dbReference>
<protein>
    <submittedName>
        <fullName evidence="2">Metallo-beta-lactamase class B</fullName>
    </submittedName>
</protein>
<dbReference type="EMBL" id="FYEW01000001">
    <property type="protein sequence ID" value="SNC68407.1"/>
    <property type="molecule type" value="Genomic_DNA"/>
</dbReference>
<evidence type="ECO:0000313" key="3">
    <source>
        <dbReference type="Proteomes" id="UP000198131"/>
    </source>
</evidence>
<dbReference type="OrthoDB" id="9802248at2"/>
<dbReference type="NCBIfam" id="NF012229">
    <property type="entry name" value="bla_class_B_core"/>
    <property type="match status" value="1"/>
</dbReference>
<sequence length="309" mass="33645">MNSLSRTKKAWSLKRLFLLGLALVFAVAVLVLLPKWKQSSDNGGQLPREPFRIAGNLYYVGTRDVTSFLLTGPKGHVLIDGGYPGTAPMILKSIATLGFNIKDVKLLLNSHAHIDHAGGLAALQQASGAQLWVSEADAALVSSGGVSARNMAPVNGLIYLGIMRYPAPRIDHQFRDGAQISLGPIRLTAHVTAGHTPGCTTWAFPVQEGDRELLVVSVGSLSLPMPPSLFNWKYDAALRQELERSYATLRSLPADIYLSSHARAFSLKRKFEERASAPTPVAPFLDRAGYLEDIHKAEVAYHKALQEQQ</sequence>
<dbReference type="PANTHER" id="PTHR42951">
    <property type="entry name" value="METALLO-BETA-LACTAMASE DOMAIN-CONTAINING"/>
    <property type="match status" value="1"/>
</dbReference>
<reference evidence="3" key="1">
    <citation type="submission" date="2017-06" db="EMBL/GenBank/DDBJ databases">
        <authorList>
            <person name="Varghese N."/>
            <person name="Submissions S."/>
        </authorList>
    </citation>
    <scope>NUCLEOTIDE SEQUENCE [LARGE SCALE GENOMIC DNA]</scope>
    <source>
        <strain evidence="3">DSM 11116</strain>
    </source>
</reference>
<keyword evidence="3" id="KW-1185">Reference proteome</keyword>
<evidence type="ECO:0000313" key="2">
    <source>
        <dbReference type="EMBL" id="SNC68407.1"/>
    </source>
</evidence>
<accession>A0A212TQW4</accession>
<dbReference type="InterPro" id="IPR050855">
    <property type="entry name" value="NDM-1-like"/>
</dbReference>
<feature type="domain" description="Metallo-beta-lactamase" evidence="1">
    <location>
        <begin position="64"/>
        <end position="261"/>
    </location>
</feature>
<dbReference type="Pfam" id="PF00753">
    <property type="entry name" value="Lactamase_B"/>
    <property type="match status" value="1"/>
</dbReference>
<dbReference type="AlphaFoldDB" id="A0A212TQW4"/>
<name>A0A212TQW4_9BACT</name>
<gene>
    <name evidence="2" type="ORF">SAMN06265337_2299</name>
</gene>
<dbReference type="SUPFAM" id="SSF56281">
    <property type="entry name" value="Metallo-hydrolase/oxidoreductase"/>
    <property type="match status" value="1"/>
</dbReference>
<proteinExistence type="predicted"/>
<dbReference type="SMART" id="SM00849">
    <property type="entry name" value="Lactamase_B"/>
    <property type="match status" value="1"/>
</dbReference>
<evidence type="ECO:0000259" key="1">
    <source>
        <dbReference type="SMART" id="SM00849"/>
    </source>
</evidence>
<dbReference type="Proteomes" id="UP000198131">
    <property type="component" value="Unassembled WGS sequence"/>
</dbReference>
<dbReference type="Gene3D" id="3.60.15.10">
    <property type="entry name" value="Ribonuclease Z/Hydroxyacylglutathione hydrolase-like"/>
    <property type="match status" value="1"/>
</dbReference>